<feature type="compositionally biased region" description="Basic and acidic residues" evidence="1">
    <location>
        <begin position="423"/>
        <end position="432"/>
    </location>
</feature>
<keyword evidence="5" id="KW-1185">Reference proteome</keyword>
<evidence type="ECO:0000313" key="3">
    <source>
        <dbReference type="EMBL" id="UTR80297.1"/>
    </source>
</evidence>
<proteinExistence type="predicted"/>
<sequence>MTGTHRPLSEWVARIDPVPTVPTVGTNPINDGDERADARGLPLFADGWTRRAVTGPDRGPVLALHHPITGRTYAELDDNGAPLGIDTAGAELIERIEASWPRPELGADTLASVAVLSREIRYLLLRRLDQEGTPPPEAFHTLPWAPVTELASVVAQLIDGAGPPPLSDEALDLGHWVTPAALGVTGPLEQLYEGLAEPDPVRAARGATALCTGVRAADPARFPAGVAAALADVVRRLAAVNPFLRHTAELAADRLTGAPASGLAAVLDSDLPKAAAGAGDRTVVRRLEGDGPLSVRTEVTAGRRLRVTVELAVEATPERERLLAAYAGVFAPVVMSAAGGTTRYWVALEPRRRWLSGTLDVPAPPGRFEVAADEAVTGVWGLSPLSMDELTRSLAGADRAGLRAWRAAAEHTPSGHPVRQAVRRIEEQGDTR</sequence>
<protein>
    <submittedName>
        <fullName evidence="2">Uncharacterized protein</fullName>
    </submittedName>
</protein>
<dbReference type="Proteomes" id="UP001058236">
    <property type="component" value="Chromosome"/>
</dbReference>
<dbReference type="Proteomes" id="UP000253779">
    <property type="component" value="Chromosome"/>
</dbReference>
<evidence type="ECO:0000313" key="4">
    <source>
        <dbReference type="Proteomes" id="UP000253779"/>
    </source>
</evidence>
<evidence type="ECO:0000256" key="1">
    <source>
        <dbReference type="SAM" id="MobiDB-lite"/>
    </source>
</evidence>
<accession>A0AAD0Q119</accession>
<gene>
    <name evidence="2" type="ORF">DTW94_01800</name>
    <name evidence="3" type="ORF">NLU04_18345</name>
</gene>
<organism evidence="2 4">
    <name type="scientific">Streptomyces cavourensis</name>
    <dbReference type="NCBI Taxonomy" id="67258"/>
    <lineage>
        <taxon>Bacteria</taxon>
        <taxon>Bacillati</taxon>
        <taxon>Actinomycetota</taxon>
        <taxon>Actinomycetes</taxon>
        <taxon>Kitasatosporales</taxon>
        <taxon>Streptomycetaceae</taxon>
        <taxon>Streptomyces</taxon>
    </lineage>
</organism>
<dbReference type="AlphaFoldDB" id="A0AAD0Q119"/>
<feature type="region of interest" description="Disordered" evidence="1">
    <location>
        <begin position="409"/>
        <end position="432"/>
    </location>
</feature>
<dbReference type="KEGG" id="scav:CVT27_01720"/>
<dbReference type="EMBL" id="CP030930">
    <property type="protein sequence ID" value="AXI70142.1"/>
    <property type="molecule type" value="Genomic_DNA"/>
</dbReference>
<dbReference type="EMBL" id="CP101397">
    <property type="protein sequence ID" value="UTR80297.1"/>
    <property type="molecule type" value="Genomic_DNA"/>
</dbReference>
<reference evidence="3" key="2">
    <citation type="submission" date="2022-07" db="EMBL/GenBank/DDBJ databases">
        <title>Genomic of Streptomyces cavourensis F2.</title>
        <authorList>
            <person name="Hu S."/>
            <person name="Liang W."/>
        </authorList>
    </citation>
    <scope>NUCLEOTIDE SEQUENCE</scope>
    <source>
        <strain evidence="3">F2</strain>
    </source>
</reference>
<reference evidence="2 4" key="1">
    <citation type="submission" date="2018-07" db="EMBL/GenBank/DDBJ databases">
        <title>Complete genome sequence of soil actinomycete Streptomyces cavourensis tj430.</title>
        <authorList>
            <person name="Wang P."/>
            <person name="Huang Y."/>
        </authorList>
    </citation>
    <scope>NUCLEOTIDE SEQUENCE [LARGE SCALE GENOMIC DNA]</scope>
    <source>
        <strain evidence="2 4">TJ430</strain>
    </source>
</reference>
<dbReference type="RefSeq" id="WP_114929065.1">
    <property type="nucleotide sequence ID" value="NZ_CP024957.1"/>
</dbReference>
<evidence type="ECO:0000313" key="2">
    <source>
        <dbReference type="EMBL" id="AXI70142.1"/>
    </source>
</evidence>
<name>A0AAD0Q119_9ACTN</name>
<evidence type="ECO:0000313" key="5">
    <source>
        <dbReference type="Proteomes" id="UP001058236"/>
    </source>
</evidence>